<dbReference type="PANTHER" id="PTHR20893:SF2">
    <property type="entry name" value="LD08641P"/>
    <property type="match status" value="1"/>
</dbReference>
<feature type="domain" description="RING-CH-type" evidence="6">
    <location>
        <begin position="1"/>
        <end position="59"/>
    </location>
</feature>
<comment type="caution">
    <text evidence="7">The sequence shown here is derived from an EMBL/GenBank/DDBJ whole genome shotgun (WGS) entry which is preliminary data.</text>
</comment>
<keyword evidence="8" id="KW-1185">Reference proteome</keyword>
<keyword evidence="5" id="KW-0472">Membrane</keyword>
<dbReference type="Proteomes" id="UP001189429">
    <property type="component" value="Unassembled WGS sequence"/>
</dbReference>
<evidence type="ECO:0000256" key="4">
    <source>
        <dbReference type="SAM" id="MobiDB-lite"/>
    </source>
</evidence>
<accession>A0ABN9QMR5</accession>
<gene>
    <name evidence="7" type="ORF">PCOR1329_LOCUS13305</name>
</gene>
<dbReference type="InterPro" id="IPR013083">
    <property type="entry name" value="Znf_RING/FYVE/PHD"/>
</dbReference>
<dbReference type="SMART" id="SM00744">
    <property type="entry name" value="RINGv"/>
    <property type="match status" value="1"/>
</dbReference>
<keyword evidence="1" id="KW-0479">Metal-binding</keyword>
<evidence type="ECO:0000313" key="8">
    <source>
        <dbReference type="Proteomes" id="UP001189429"/>
    </source>
</evidence>
<dbReference type="SUPFAM" id="SSF57850">
    <property type="entry name" value="RING/U-box"/>
    <property type="match status" value="1"/>
</dbReference>
<sequence length="656" mass="67930">MPTGPDASAEPIIQPCACRGSMSGVHTSCVETWIAHHRANAINDEVPKCTVCNQPYSGTERRPGALLYARHICRGVARSLSRSVLLVLYLIGYWAAAQEGRPPAPLGPCGGPRRGVAGVTAQVAGSHRLTPARPPRAGRLLARPVHGRPAADRHPRDGAVGDRGDLLHVVRLWATGLADFLPLPILVIMPMGSAMLRSGLPRTSRAVAMAVAVISSPVVLLVHMGRLLIENPRGAGMPGRAAPLLRRKAVPAARPASPETEASRGHLFEHFCREQLRGHGPLREGGAQELQLGFEVDFALRLLAEARVGVQQRLASMGVQVPLLAASTSFNESAWAERVVARLEGGGDAVPLGTGARRASASLQRGGRAPAHAAPPAPHELAGREAPAGPELPQQPAGPEALARMPLGEPAAPPQARGRPSQPSRQGSRRRPRERRGQRGSGAAGDARPTSEPPVVATGSGAALEAEGPAVVGAGPAARWGAPPRWLPCGRPCCTHFHWPDLASGAARGECPRLAAGAACGGCHCGRHLWPLGDATRGAAAAASASLLVWLLGPVAEPAVGAAACEGVAVVASSAHGAVAAVAANWRVPLGAAEVLLPQPRLRSAGLLCDLVAKPTESSFYLCHKKDRTACLKGGGCRRPPSSPSLPSEAVAGLRE</sequence>
<feature type="compositionally biased region" description="Basic residues" evidence="4">
    <location>
        <begin position="427"/>
        <end position="438"/>
    </location>
</feature>
<evidence type="ECO:0000259" key="6">
    <source>
        <dbReference type="PROSITE" id="PS51292"/>
    </source>
</evidence>
<dbReference type="InterPro" id="IPR011016">
    <property type="entry name" value="Znf_RING-CH"/>
</dbReference>
<keyword evidence="3" id="KW-0862">Zinc</keyword>
<evidence type="ECO:0000256" key="5">
    <source>
        <dbReference type="SAM" id="Phobius"/>
    </source>
</evidence>
<dbReference type="PANTHER" id="PTHR20893">
    <property type="entry name" value="LD08641P"/>
    <property type="match status" value="1"/>
</dbReference>
<keyword evidence="5" id="KW-1133">Transmembrane helix</keyword>
<protein>
    <recommendedName>
        <fullName evidence="6">RING-CH-type domain-containing protein</fullName>
    </recommendedName>
</protein>
<evidence type="ECO:0000256" key="1">
    <source>
        <dbReference type="ARBA" id="ARBA00022723"/>
    </source>
</evidence>
<name>A0ABN9QMR5_9DINO</name>
<keyword evidence="5" id="KW-0812">Transmembrane</keyword>
<feature type="region of interest" description="Disordered" evidence="4">
    <location>
        <begin position="346"/>
        <end position="459"/>
    </location>
</feature>
<dbReference type="EMBL" id="CAUYUJ010003925">
    <property type="protein sequence ID" value="CAK0807416.1"/>
    <property type="molecule type" value="Genomic_DNA"/>
</dbReference>
<feature type="compositionally biased region" description="Low complexity" evidence="4">
    <location>
        <begin position="417"/>
        <end position="426"/>
    </location>
</feature>
<feature type="transmembrane region" description="Helical" evidence="5">
    <location>
        <begin position="206"/>
        <end position="229"/>
    </location>
</feature>
<reference evidence="7" key="1">
    <citation type="submission" date="2023-10" db="EMBL/GenBank/DDBJ databases">
        <authorList>
            <person name="Chen Y."/>
            <person name="Shah S."/>
            <person name="Dougan E. K."/>
            <person name="Thang M."/>
            <person name="Chan C."/>
        </authorList>
    </citation>
    <scope>NUCLEOTIDE SEQUENCE [LARGE SCALE GENOMIC DNA]</scope>
</reference>
<dbReference type="Gene3D" id="3.30.40.10">
    <property type="entry name" value="Zinc/RING finger domain, C3HC4 (zinc finger)"/>
    <property type="match status" value="1"/>
</dbReference>
<feature type="transmembrane region" description="Helical" evidence="5">
    <location>
        <begin position="172"/>
        <end position="194"/>
    </location>
</feature>
<organism evidence="7 8">
    <name type="scientific">Prorocentrum cordatum</name>
    <dbReference type="NCBI Taxonomy" id="2364126"/>
    <lineage>
        <taxon>Eukaryota</taxon>
        <taxon>Sar</taxon>
        <taxon>Alveolata</taxon>
        <taxon>Dinophyceae</taxon>
        <taxon>Prorocentrales</taxon>
        <taxon>Prorocentraceae</taxon>
        <taxon>Prorocentrum</taxon>
    </lineage>
</organism>
<dbReference type="Pfam" id="PF12906">
    <property type="entry name" value="RINGv"/>
    <property type="match status" value="1"/>
</dbReference>
<proteinExistence type="predicted"/>
<keyword evidence="2" id="KW-0863">Zinc-finger</keyword>
<feature type="transmembrane region" description="Helical" evidence="5">
    <location>
        <begin position="79"/>
        <end position="96"/>
    </location>
</feature>
<evidence type="ECO:0000256" key="3">
    <source>
        <dbReference type="ARBA" id="ARBA00022833"/>
    </source>
</evidence>
<evidence type="ECO:0000313" key="7">
    <source>
        <dbReference type="EMBL" id="CAK0807416.1"/>
    </source>
</evidence>
<dbReference type="PROSITE" id="PS51292">
    <property type="entry name" value="ZF_RING_CH"/>
    <property type="match status" value="1"/>
</dbReference>
<evidence type="ECO:0000256" key="2">
    <source>
        <dbReference type="ARBA" id="ARBA00022771"/>
    </source>
</evidence>